<dbReference type="PANTHER" id="PTHR13743:SF112">
    <property type="entry name" value="BEACH DOMAIN-CONTAINING PROTEIN"/>
    <property type="match status" value="1"/>
</dbReference>
<dbReference type="GO" id="GO:0019901">
    <property type="term" value="F:protein kinase binding"/>
    <property type="evidence" value="ECO:0007669"/>
    <property type="project" value="TreeGrafter"/>
</dbReference>
<accession>A0A484B9Y9</accession>
<dbReference type="EMBL" id="LSRL02000077">
    <property type="protein sequence ID" value="TDG45474.1"/>
    <property type="molecule type" value="Genomic_DNA"/>
</dbReference>
<dbReference type="GO" id="GO:0008104">
    <property type="term" value="P:intracellular protein localization"/>
    <property type="evidence" value="ECO:0007669"/>
    <property type="project" value="TreeGrafter"/>
</dbReference>
<dbReference type="PANTHER" id="PTHR13743">
    <property type="entry name" value="BEIGE/BEACH-RELATED"/>
    <property type="match status" value="1"/>
</dbReference>
<protein>
    <recommendedName>
        <fullName evidence="2">DUF4704 domain-containing protein</fullName>
    </recommendedName>
</protein>
<feature type="compositionally biased region" description="Low complexity" evidence="1">
    <location>
        <begin position="1444"/>
        <end position="1463"/>
    </location>
</feature>
<name>A0A484B9Y9_DRONA</name>
<feature type="domain" description="DUF4704" evidence="2">
    <location>
        <begin position="896"/>
        <end position="1232"/>
    </location>
</feature>
<feature type="region of interest" description="Disordered" evidence="1">
    <location>
        <begin position="749"/>
        <end position="770"/>
    </location>
</feature>
<dbReference type="OMA" id="IVFKVME"/>
<dbReference type="GO" id="GO:0016020">
    <property type="term" value="C:membrane"/>
    <property type="evidence" value="ECO:0007669"/>
    <property type="project" value="TreeGrafter"/>
</dbReference>
<evidence type="ECO:0000256" key="1">
    <source>
        <dbReference type="SAM" id="MobiDB-lite"/>
    </source>
</evidence>
<dbReference type="STRING" id="7232.A0A484B9Y9"/>
<evidence type="ECO:0000259" key="2">
    <source>
        <dbReference type="Pfam" id="PF15787"/>
    </source>
</evidence>
<dbReference type="OrthoDB" id="26681at2759"/>
<dbReference type="InterPro" id="IPR031570">
    <property type="entry name" value="NBEA/BDCP_DUF4704"/>
</dbReference>
<dbReference type="Pfam" id="PF16057">
    <property type="entry name" value="DUF4800"/>
    <property type="match status" value="1"/>
</dbReference>
<dbReference type="Pfam" id="PF15787">
    <property type="entry name" value="DUF4704"/>
    <property type="match status" value="1"/>
</dbReference>
<dbReference type="Proteomes" id="UP000295192">
    <property type="component" value="Unassembled WGS sequence"/>
</dbReference>
<proteinExistence type="predicted"/>
<reference evidence="3 4" key="1">
    <citation type="journal article" date="2019" name="J. Hered.">
        <title>An Improved Genome Assembly for Drosophila navojoa, the Basal Species in the mojavensis Cluster.</title>
        <authorList>
            <person name="Vanderlinde T."/>
            <person name="Dupim E.G."/>
            <person name="Nazario-Yepiz N.O."/>
            <person name="Carvalho A.B."/>
        </authorList>
    </citation>
    <scope>NUCLEOTIDE SEQUENCE [LARGE SCALE GENOMIC DNA]</scope>
    <source>
        <strain evidence="3">Navoj_Jal97</strain>
        <tissue evidence="3">Whole organism</tissue>
    </source>
</reference>
<keyword evidence="4" id="KW-1185">Reference proteome</keyword>
<dbReference type="GO" id="GO:0005829">
    <property type="term" value="C:cytosol"/>
    <property type="evidence" value="ECO:0007669"/>
    <property type="project" value="TreeGrafter"/>
</dbReference>
<sequence>MDNKKDIYNLWVQYTTKNDETYFREFVARFVDIWRSQLQLDFQSEHCPLWHEVQPDSGPHLGRLPDELLPAIGKFIIVARDKCDTDNLDEQGIEQVAILIDCLVIVCRHFDNILAIIKYEYKPNLIAILTKVFAQQMEQPRSSLAMSHLFRSFSSFLEVMYDPYLTWRSFLRNQLADYSRLPYKPHAVHVEIVPFIYDCFQNESLLKFADIGESLLHVLGAIISGSQKTLNSNSTSRNTTNALITTNAHRSGDGRLLNCDNNLRNGMRAICPATVSIIMRILQQWESASSLRHVALNCYALMVIVLQKSSPEERQIDLVTLIQLYCDALQQLLATTHFDSGAASFDITSDTDSDVAIDMTALSASVAAVQLFLNRDARGGDVSEAIGETNLLELLIGLPQSIRPWHISHTPTLSSTMDALAALTQSSPRCAEQLRLAGRIERLFGSMREFEAPSIALLDACFNLGYNAEQHLLVLPEVMLQLLEWLPDLQEEEQLHVSVLLLKGCTDNYGTKTVACGSRVVKAACVCLLRSELLAENCAQNLIKLIEELSKLSIVPVELKCIFALLRQGTKFAQYKQLQQSVVMIALQSLRGNNCCSQYFAIEQPADGILVPDIKNWTLSGSYGFIFHLLVRFNPLSQPESNARRMLLTLHTASGCGFEVFVQPNGNVVVAALTRREYLTTATATKTLLNGQWHYLTVAITPPKRPFSYSQINIYVDFVQKLSATLKVQAVNEPFTMCGVGAVLAPPPKQSEAGKSGAMPRSSSQESGSAYKGMLPSLLERTLSANVSNYFTLPLRTQTAFDPNVKNFPIGMQDTVFGEQVCLQGQLGGVLLAEPTTSLKTIFDAGINFSSIFSQDNDLLELNSRFVFCYAPGAVWHGTCQDLIPGGKYPGRISAQYCKTIKIQDAINSIGGINAILPMLHRLIKEQEADVSIGSTSEEAAPTPTTPSLRTPTAEEFTDWEMLSSNMYTEWKMIQHPLASLLCLLRYLTHEHENNQQQLLSSDCLAIIGTMLQRCPAQFFDVNALMATHLLMESLQAHKSTPAGNAQLLDALYEHIVFDFAIWSRLQFQITLGHAQYLSAMIKNDRKYFRRRYGVQFMLDVVRQYYSTPDNISTDDARTIRATLFGIVRFYLQKDVNIKEVNAIIAFLASVRQELVLVELLEMLTLYVRGKNCKDQMVLLLHEPQSANLIYNFFVDKSYSSEVQEAAIRFLGALLATSRVHQKYKQVLRLYDSSSEQSMFPGFFSFITPMSLSSTILFYLVDEMLGAQPDYGGLMFVVYHVSSCDLQVKLEIAKRLLQTTFVKQQSTLAIAKQTGWQESIARLLIRKPITSIPPVEERRRSFGINMDVLLEDNSSFLAQADLITFSDQEIGLAQLQQQQHSQDEQSDSGLILNEIQASVSEAATVIESEIKELAESVSGAVVENVNSVFSVIRQTTHDIQDTFESLTLGSSTETTENTPSVSLQREESLSSESSTQSPHGLAKKSDSMESTSGFDFMAEGDVDSEEQLVYLVSNTLFNVFWRGIGNDHPQCWQERGQVLGCINLLALNNELITSHLSLRLRILEMAVQASLFDLSEHGSQTHINQENASNILRMVYELVVLGSNEDESKKCSTKLLDGVLALLDALMIFQQGSSDDWSDMIRLYLGLLLKCSHHPNPGIVAMATAKLHAILQSRSTEDPAELSYLLYSINRALDNAIEVGNPEEYSFLMPVMKALLEKCRSAFNLDSTLPDLPSTSSGPVFFNDFQMYSTSKKWRNFMERMS</sequence>
<feature type="region of interest" description="Disordered" evidence="1">
    <location>
        <begin position="1444"/>
        <end position="1488"/>
    </location>
</feature>
<gene>
    <name evidence="3" type="ORF">AWZ03_008097</name>
</gene>
<evidence type="ECO:0000313" key="3">
    <source>
        <dbReference type="EMBL" id="TDG45474.1"/>
    </source>
</evidence>
<comment type="caution">
    <text evidence="3">The sequence shown here is derived from an EMBL/GenBank/DDBJ whole genome shotgun (WGS) entry which is preliminary data.</text>
</comment>
<evidence type="ECO:0000313" key="4">
    <source>
        <dbReference type="Proteomes" id="UP000295192"/>
    </source>
</evidence>
<organism evidence="3 4">
    <name type="scientific">Drosophila navojoa</name>
    <name type="common">Fruit fly</name>
    <dbReference type="NCBI Taxonomy" id="7232"/>
    <lineage>
        <taxon>Eukaryota</taxon>
        <taxon>Metazoa</taxon>
        <taxon>Ecdysozoa</taxon>
        <taxon>Arthropoda</taxon>
        <taxon>Hexapoda</taxon>
        <taxon>Insecta</taxon>
        <taxon>Pterygota</taxon>
        <taxon>Neoptera</taxon>
        <taxon>Endopterygota</taxon>
        <taxon>Diptera</taxon>
        <taxon>Brachycera</taxon>
        <taxon>Muscomorpha</taxon>
        <taxon>Ephydroidea</taxon>
        <taxon>Drosophilidae</taxon>
        <taxon>Drosophila</taxon>
    </lineage>
</organism>
<dbReference type="InterPro" id="IPR050865">
    <property type="entry name" value="BEACH_Domain"/>
</dbReference>